<evidence type="ECO:0000256" key="2">
    <source>
        <dbReference type="ARBA" id="ARBA00022989"/>
    </source>
</evidence>
<feature type="region of interest" description="Disordered" evidence="5">
    <location>
        <begin position="94"/>
        <end position="129"/>
    </location>
</feature>
<dbReference type="Pfam" id="PF04145">
    <property type="entry name" value="Ctr"/>
    <property type="match status" value="1"/>
</dbReference>
<dbReference type="Proteomes" id="UP000186303">
    <property type="component" value="Chromosome 4"/>
</dbReference>
<organism evidence="6 7">
    <name type="scientific">Malassezia sympodialis (strain ATCC 42132)</name>
    <name type="common">Atopic eczema-associated yeast</name>
    <dbReference type="NCBI Taxonomy" id="1230383"/>
    <lineage>
        <taxon>Eukaryota</taxon>
        <taxon>Fungi</taxon>
        <taxon>Dikarya</taxon>
        <taxon>Basidiomycota</taxon>
        <taxon>Ustilaginomycotina</taxon>
        <taxon>Malasseziomycetes</taxon>
        <taxon>Malasseziales</taxon>
        <taxon>Malasseziaceae</taxon>
        <taxon>Malassezia</taxon>
    </lineage>
</organism>
<feature type="transmembrane region" description="Helical" evidence="4">
    <location>
        <begin position="176"/>
        <end position="193"/>
    </location>
</feature>
<keyword evidence="4" id="KW-0186">Copper</keyword>
<feature type="transmembrane region" description="Helical" evidence="4">
    <location>
        <begin position="62"/>
        <end position="79"/>
    </location>
</feature>
<keyword evidence="3 4" id="KW-0472">Membrane</keyword>
<reference evidence="7" key="1">
    <citation type="journal article" date="2017" name="Nucleic Acids Res.">
        <title>Proteogenomics produces comprehensive and highly accurate protein-coding gene annotation in a complete genome assembly of Malassezia sympodialis.</title>
        <authorList>
            <person name="Zhu Y."/>
            <person name="Engstroem P.G."/>
            <person name="Tellgren-Roth C."/>
            <person name="Baudo C.D."/>
            <person name="Kennell J.C."/>
            <person name="Sun S."/>
            <person name="Billmyre R.B."/>
            <person name="Schroeder M.S."/>
            <person name="Andersson A."/>
            <person name="Holm T."/>
            <person name="Sigurgeirsson B."/>
            <person name="Wu G."/>
            <person name="Sankaranarayanan S.R."/>
            <person name="Siddharthan R."/>
            <person name="Sanyal K."/>
            <person name="Lundeberg J."/>
            <person name="Nystedt B."/>
            <person name="Boekhout T."/>
            <person name="Dawson T.L. Jr."/>
            <person name="Heitman J."/>
            <person name="Scheynius A."/>
            <person name="Lehtioe J."/>
        </authorList>
    </citation>
    <scope>NUCLEOTIDE SEQUENCE [LARGE SCALE GENOMIC DNA]</scope>
    <source>
        <strain evidence="7">ATCC 42132</strain>
    </source>
</reference>
<keyword evidence="7" id="KW-1185">Reference proteome</keyword>
<dbReference type="EMBL" id="LT671824">
    <property type="protein sequence ID" value="SHO78552.1"/>
    <property type="molecule type" value="Genomic_DNA"/>
</dbReference>
<dbReference type="AlphaFoldDB" id="A0A1M8A7Z0"/>
<gene>
    <name evidence="6" type="ORF">MSYG_2899</name>
</gene>
<keyword evidence="1 4" id="KW-0812">Transmembrane</keyword>
<sequence length="206" mass="22424">MASNGHGAMPCHDTPAPAGGHHDHMEHGGMGAECTMSMIWNTDTSGMCIVHRSWHVKTEKQFVVSLAVVFALAMGYEVLKLYLQHLEVAIAHTQGVHGQRPRRDDSPPSRTTPRRVMPLASSDVLEGDSPKRPALLSRLPRALQTPARLRLVRSGMYGAQVALSCFLMLVMMTYNAWLLGAIVLGAMAGAYYAQERGTNAHAALCH</sequence>
<name>A0A1M8A7Z0_MALS4</name>
<dbReference type="PANTHER" id="PTHR12483:SF115">
    <property type="entry name" value="COPPER TRANSPORT PROTEIN"/>
    <property type="match status" value="1"/>
</dbReference>
<keyword evidence="4" id="KW-0813">Transport</keyword>
<comment type="similarity">
    <text evidence="4">Belongs to the copper transporter (Ctr) (TC 1.A.56) family. SLC31A subfamily.</text>
</comment>
<dbReference type="STRING" id="1230383.A0A1M8A7Z0"/>
<evidence type="ECO:0000256" key="1">
    <source>
        <dbReference type="ARBA" id="ARBA00022692"/>
    </source>
</evidence>
<accession>A0A1M8A7Z0</accession>
<keyword evidence="4" id="KW-0187">Copper transport</keyword>
<keyword evidence="2 4" id="KW-1133">Transmembrane helix</keyword>
<evidence type="ECO:0000313" key="6">
    <source>
        <dbReference type="EMBL" id="SHO78552.1"/>
    </source>
</evidence>
<feature type="region of interest" description="Disordered" evidence="5">
    <location>
        <begin position="1"/>
        <end position="24"/>
    </location>
</feature>
<dbReference type="PANTHER" id="PTHR12483">
    <property type="entry name" value="SOLUTE CARRIER FAMILY 31 COPPER TRANSPORTERS"/>
    <property type="match status" value="1"/>
</dbReference>
<dbReference type="OrthoDB" id="161814at2759"/>
<keyword evidence="4" id="KW-0406">Ion transport</keyword>
<dbReference type="OMA" id="WGVVRLP"/>
<evidence type="ECO:0000256" key="5">
    <source>
        <dbReference type="SAM" id="MobiDB-lite"/>
    </source>
</evidence>
<protein>
    <recommendedName>
        <fullName evidence="4">Copper transport protein</fullName>
    </recommendedName>
</protein>
<evidence type="ECO:0000256" key="3">
    <source>
        <dbReference type="ARBA" id="ARBA00023136"/>
    </source>
</evidence>
<evidence type="ECO:0000256" key="4">
    <source>
        <dbReference type="RuleBase" id="RU367022"/>
    </source>
</evidence>
<proteinExistence type="inferred from homology"/>
<dbReference type="GO" id="GO:0005375">
    <property type="term" value="F:copper ion transmembrane transporter activity"/>
    <property type="evidence" value="ECO:0007669"/>
    <property type="project" value="UniProtKB-UniRule"/>
</dbReference>
<evidence type="ECO:0000313" key="7">
    <source>
        <dbReference type="Proteomes" id="UP000186303"/>
    </source>
</evidence>
<dbReference type="VEuPathDB" id="FungiDB:MSYG_2899"/>
<dbReference type="GO" id="GO:0016020">
    <property type="term" value="C:membrane"/>
    <property type="evidence" value="ECO:0007669"/>
    <property type="project" value="UniProtKB-SubCell"/>
</dbReference>
<comment type="subcellular location">
    <subcellularLocation>
        <location evidence="4">Membrane</location>
        <topology evidence="4">Multi-pass membrane protein</topology>
    </subcellularLocation>
</comment>
<dbReference type="InterPro" id="IPR007274">
    <property type="entry name" value="Cop_transporter"/>
</dbReference>